<dbReference type="Proteomes" id="UP000783934">
    <property type="component" value="Unassembled WGS sequence"/>
</dbReference>
<keyword evidence="6" id="KW-1185">Reference proteome</keyword>
<reference evidence="2 5" key="1">
    <citation type="submission" date="2017-01" db="EMBL/GenBank/DDBJ databases">
        <title>Complete Genome Sequence of Paenalcaligenes hominis, Isolated from a paraplegic Patient with neurogenic bladder.</title>
        <authorList>
            <person name="Mukhopadhyay R."/>
            <person name="Joaquin J."/>
            <person name="Hogue R."/>
            <person name="Kilaru A."/>
            <person name="Jospin G."/>
            <person name="Mars K."/>
            <person name="Eisen J.A."/>
            <person name="Chaturvedi V."/>
        </authorList>
    </citation>
    <scope>NUCLEOTIDE SEQUENCE [LARGE SCALE GENOMIC DNA]</scope>
    <source>
        <strain evidence="2 5">15S00501</strain>
    </source>
</reference>
<reference evidence="3" key="3">
    <citation type="journal article" date="2021" name="PeerJ">
        <title>Extensive microbial diversity within the chicken gut microbiome revealed by metagenomics and culture.</title>
        <authorList>
            <person name="Gilroy R."/>
            <person name="Ravi A."/>
            <person name="Getino M."/>
            <person name="Pursley I."/>
            <person name="Horton D.L."/>
            <person name="Alikhan N.F."/>
            <person name="Baker D."/>
            <person name="Gharbi K."/>
            <person name="Hall N."/>
            <person name="Watson M."/>
            <person name="Adriaenssens E.M."/>
            <person name="Foster-Nyarko E."/>
            <person name="Jarju S."/>
            <person name="Secka A."/>
            <person name="Antonio M."/>
            <person name="Oren A."/>
            <person name="Chaudhuri R.R."/>
            <person name="La Ragione R."/>
            <person name="Hildebrand F."/>
            <person name="Pallen M.J."/>
        </authorList>
    </citation>
    <scope>NUCLEOTIDE SEQUENCE</scope>
    <source>
        <strain evidence="3">CHK175-13533</strain>
    </source>
</reference>
<dbReference type="AlphaFoldDB" id="A0A1U9JZI6"/>
<evidence type="ECO:0000313" key="5">
    <source>
        <dbReference type="Proteomes" id="UP000189369"/>
    </source>
</evidence>
<dbReference type="Pfam" id="PF09361">
    <property type="entry name" value="Phasin_2"/>
    <property type="match status" value="1"/>
</dbReference>
<evidence type="ECO:0000259" key="1">
    <source>
        <dbReference type="Pfam" id="PF09361"/>
    </source>
</evidence>
<evidence type="ECO:0000313" key="4">
    <source>
        <dbReference type="EMBL" id="NJB66261.1"/>
    </source>
</evidence>
<reference evidence="3" key="4">
    <citation type="submission" date="2021-09" db="EMBL/GenBank/DDBJ databases">
        <authorList>
            <person name="Gilroy R."/>
        </authorList>
    </citation>
    <scope>NUCLEOTIDE SEQUENCE</scope>
    <source>
        <strain evidence="3">CHK175-13533</strain>
    </source>
</reference>
<dbReference type="STRING" id="643674.PAEH1_05865"/>
<evidence type="ECO:0000313" key="2">
    <source>
        <dbReference type="EMBL" id="AQS51213.1"/>
    </source>
</evidence>
<feature type="domain" description="Phasin" evidence="1">
    <location>
        <begin position="6"/>
        <end position="105"/>
    </location>
</feature>
<accession>A0A1U9JZI6</accession>
<evidence type="ECO:0000313" key="6">
    <source>
        <dbReference type="Proteomes" id="UP000783934"/>
    </source>
</evidence>
<dbReference type="InterPro" id="IPR010127">
    <property type="entry name" value="Phasin_subfam-1"/>
</dbReference>
<dbReference type="EMBL" id="DYTQ01000106">
    <property type="protein sequence ID" value="HJH24841.1"/>
    <property type="molecule type" value="Genomic_DNA"/>
</dbReference>
<dbReference type="InterPro" id="IPR018968">
    <property type="entry name" value="Phasin"/>
</dbReference>
<proteinExistence type="predicted"/>
<dbReference type="EMBL" id="JAATIZ010000006">
    <property type="protein sequence ID" value="NJB66261.1"/>
    <property type="molecule type" value="Genomic_DNA"/>
</dbReference>
<evidence type="ECO:0000313" key="3">
    <source>
        <dbReference type="EMBL" id="HJH24841.1"/>
    </source>
</evidence>
<dbReference type="EMBL" id="CP019697">
    <property type="protein sequence ID" value="AQS51213.1"/>
    <property type="molecule type" value="Genomic_DNA"/>
</dbReference>
<dbReference type="Proteomes" id="UP000189369">
    <property type="component" value="Chromosome"/>
</dbReference>
<dbReference type="Proteomes" id="UP000700248">
    <property type="component" value="Unassembled WGS sequence"/>
</dbReference>
<protein>
    <submittedName>
        <fullName evidence="3">Phasin family protein</fullName>
    </submittedName>
</protein>
<dbReference type="KEGG" id="phn:PAEH1_05865"/>
<dbReference type="RefSeq" id="WP_159436832.1">
    <property type="nucleotide sequence ID" value="NZ_BMCQ01000008.1"/>
</dbReference>
<reference evidence="4 6" key="2">
    <citation type="submission" date="2020-03" db="EMBL/GenBank/DDBJ databases">
        <title>Genomic Encyclopedia of Type Strains, Phase IV (KMG-IV): sequencing the most valuable type-strain genomes for metagenomic binning, comparative biology and taxonomic classification.</title>
        <authorList>
            <person name="Goeker M."/>
        </authorList>
    </citation>
    <scope>NUCLEOTIDE SEQUENCE [LARGE SCALE GENOMIC DNA]</scope>
    <source>
        <strain evidence="4 6">DSM 26613</strain>
    </source>
</reference>
<organism evidence="2 5">
    <name type="scientific">Paenalcaligenes hominis</name>
    <dbReference type="NCBI Taxonomy" id="643674"/>
    <lineage>
        <taxon>Bacteria</taxon>
        <taxon>Pseudomonadati</taxon>
        <taxon>Pseudomonadota</taxon>
        <taxon>Betaproteobacteria</taxon>
        <taxon>Burkholderiales</taxon>
        <taxon>Alcaligenaceae</taxon>
        <taxon>Paenalcaligenes</taxon>
    </lineage>
</organism>
<sequence length="190" mass="20412">MNPSAQQFIESQQRNLDNAIAMQNAFFSGFEKLVHLNLGLVKSSLEDLSAKTQQVTSLQDVQQAAKLVGEVSKPSTEQALNYSKNAYSILAEMQKQILSLTEKQIASNQQQAVELVEQLAKKAPTGSESSVALLKAGLVASTNLTDTILKAGRQAAELHESNINAATGAAFKTAEQAAEVVEKNLARARN</sequence>
<name>A0A1U9JZI6_9BURK</name>
<gene>
    <name evidence="4" type="ORF">GGR41_002526</name>
    <name evidence="3" type="ORF">K8U84_09830</name>
    <name evidence="2" type="ORF">PAEH1_05865</name>
</gene>
<dbReference type="OrthoDB" id="5298576at2"/>
<dbReference type="NCBIfam" id="TIGR01841">
    <property type="entry name" value="phasin"/>
    <property type="match status" value="1"/>
</dbReference>